<protein>
    <submittedName>
        <fullName evidence="6 7">Uncharacterized protein</fullName>
    </submittedName>
</protein>
<dbReference type="Gramene" id="Pp3c22_12550V3.2">
    <property type="protein sequence ID" value="PAC:32903603.CDS.1"/>
    <property type="gene ID" value="Pp3c22_12550"/>
</dbReference>
<accession>A0A2K1IN82</accession>
<evidence type="ECO:0000313" key="7">
    <source>
        <dbReference type="EnsemblPlants" id="PAC:32903602.CDS.1"/>
    </source>
</evidence>
<feature type="signal peptide" evidence="5">
    <location>
        <begin position="1"/>
        <end position="34"/>
    </location>
</feature>
<dbReference type="OMA" id="WIWHPST"/>
<dbReference type="RefSeq" id="XP_024361294.1">
    <property type="nucleotide sequence ID" value="XM_024505526.2"/>
</dbReference>
<dbReference type="OrthoDB" id="2016249at2759"/>
<dbReference type="InterPro" id="IPR006766">
    <property type="entry name" value="EXORDIUM-like"/>
</dbReference>
<dbReference type="Proteomes" id="UP000006727">
    <property type="component" value="Chromosome 22"/>
</dbReference>
<evidence type="ECO:0000256" key="5">
    <source>
        <dbReference type="SAM" id="SignalP"/>
    </source>
</evidence>
<reference evidence="6 8" key="1">
    <citation type="journal article" date="2008" name="Science">
        <title>The Physcomitrella genome reveals evolutionary insights into the conquest of land by plants.</title>
        <authorList>
            <person name="Rensing S."/>
            <person name="Lang D."/>
            <person name="Zimmer A."/>
            <person name="Terry A."/>
            <person name="Salamov A."/>
            <person name="Shapiro H."/>
            <person name="Nishiyama T."/>
            <person name="Perroud P.-F."/>
            <person name="Lindquist E."/>
            <person name="Kamisugi Y."/>
            <person name="Tanahashi T."/>
            <person name="Sakakibara K."/>
            <person name="Fujita T."/>
            <person name="Oishi K."/>
            <person name="Shin-I T."/>
            <person name="Kuroki Y."/>
            <person name="Toyoda A."/>
            <person name="Suzuki Y."/>
            <person name="Hashimoto A."/>
            <person name="Yamaguchi K."/>
            <person name="Sugano A."/>
            <person name="Kohara Y."/>
            <person name="Fujiyama A."/>
            <person name="Anterola A."/>
            <person name="Aoki S."/>
            <person name="Ashton N."/>
            <person name="Barbazuk W.B."/>
            <person name="Barker E."/>
            <person name="Bennetzen J."/>
            <person name="Bezanilla M."/>
            <person name="Blankenship R."/>
            <person name="Cho S.H."/>
            <person name="Dutcher S."/>
            <person name="Estelle M."/>
            <person name="Fawcett J.A."/>
            <person name="Gundlach H."/>
            <person name="Hanada K."/>
            <person name="Heyl A."/>
            <person name="Hicks K.A."/>
            <person name="Hugh J."/>
            <person name="Lohr M."/>
            <person name="Mayer K."/>
            <person name="Melkozernov A."/>
            <person name="Murata T."/>
            <person name="Nelson D."/>
            <person name="Pils B."/>
            <person name="Prigge M."/>
            <person name="Reiss B."/>
            <person name="Renner T."/>
            <person name="Rombauts S."/>
            <person name="Rushton P."/>
            <person name="Sanderfoot A."/>
            <person name="Schween G."/>
            <person name="Shiu S.-H."/>
            <person name="Stueber K."/>
            <person name="Theodoulou F.L."/>
            <person name="Tu H."/>
            <person name="Van de Peer Y."/>
            <person name="Verrier P.J."/>
            <person name="Waters E."/>
            <person name="Wood A."/>
            <person name="Yang L."/>
            <person name="Cove D."/>
            <person name="Cuming A."/>
            <person name="Hasebe M."/>
            <person name="Lucas S."/>
            <person name="Mishler D.B."/>
            <person name="Reski R."/>
            <person name="Grigoriev I."/>
            <person name="Quatrano R.S."/>
            <person name="Boore J.L."/>
        </authorList>
    </citation>
    <scope>NUCLEOTIDE SEQUENCE [LARGE SCALE GENOMIC DNA]</scope>
    <source>
        <strain evidence="7 8">cv. Gransden 2004</strain>
    </source>
</reference>
<evidence type="ECO:0000256" key="3">
    <source>
        <dbReference type="ARBA" id="ARBA00022729"/>
    </source>
</evidence>
<gene>
    <name evidence="7" type="primary">LOC112275284</name>
    <name evidence="6" type="ORF">PHYPA_027049</name>
</gene>
<name>A0A2K1IN82_PHYPA</name>
<reference evidence="7" key="3">
    <citation type="submission" date="2020-12" db="UniProtKB">
        <authorList>
            <consortium name="EnsemblPlants"/>
        </authorList>
    </citation>
    <scope>IDENTIFICATION</scope>
</reference>
<dbReference type="EnsemblPlants" id="Pp3c22_12550V3.2">
    <property type="protein sequence ID" value="PAC:32903603.CDS.1"/>
    <property type="gene ID" value="Pp3c22_12550"/>
</dbReference>
<evidence type="ECO:0000313" key="8">
    <source>
        <dbReference type="Proteomes" id="UP000006727"/>
    </source>
</evidence>
<dbReference type="AlphaFoldDB" id="A0A2K1IN82"/>
<keyword evidence="8" id="KW-1185">Reference proteome</keyword>
<sequence length="367" mass="39675">MTALSLMAVRNNAVRYRAAADILLFALIVVAAVAEAPSADPNATSEEDRWVHASRALPFHLFVKSTLHVNSKFLVVDQAPDVKYHNGPILTGDRRSTLKVHVVFYGSWSRAQKAIIQSFLSSFSAPKAARNFPTVQGWWAITRGFKNTRKVSVAPYVVLGSQVHDWKYSLGKRLKQTYIEKLVVSSLKNGLALDASGLYIVLTSQDVSVQGFCSSLCGTHSVIPAQTLSKMNKLPYVWVGNSAKFCGGYCAWPFFKPLPGTGFDVPPLKSPNGDAGVDGMIINIGAMIAGAATNPYGRGYFQGDPADPLEVAGVCAGIYGANSFPGMPGDLLKDSRGASFNVYGANRRKFLVPWMYSPRTKQCAGQA</sequence>
<feature type="chain" id="PRO_5044576242" evidence="5">
    <location>
        <begin position="35"/>
        <end position="367"/>
    </location>
</feature>
<dbReference type="PANTHER" id="PTHR31279:SF79">
    <property type="entry name" value="PROTEIN EXORDIUM-LIKE 2"/>
    <property type="match status" value="1"/>
</dbReference>
<keyword evidence="2" id="KW-0964">Secreted</keyword>
<dbReference type="Gramene" id="Pp3c22_12550V3.1">
    <property type="protein sequence ID" value="PAC:32903602.CDS.1"/>
    <property type="gene ID" value="Pp3c22_12550"/>
</dbReference>
<comment type="similarity">
    <text evidence="4">Belongs to the EXORDIUM family.</text>
</comment>
<dbReference type="GO" id="GO:0005576">
    <property type="term" value="C:extracellular region"/>
    <property type="evidence" value="ECO:0007669"/>
    <property type="project" value="UniProtKB-SubCell"/>
</dbReference>
<dbReference type="EnsemblPlants" id="Pp3c22_12550V3.1">
    <property type="protein sequence ID" value="PAC:32903602.CDS.1"/>
    <property type="gene ID" value="Pp3c22_12550"/>
</dbReference>
<dbReference type="GeneID" id="112275284"/>
<organism evidence="6">
    <name type="scientific">Physcomitrium patens</name>
    <name type="common">Spreading-leaved earth moss</name>
    <name type="synonym">Physcomitrella patens</name>
    <dbReference type="NCBI Taxonomy" id="3218"/>
    <lineage>
        <taxon>Eukaryota</taxon>
        <taxon>Viridiplantae</taxon>
        <taxon>Streptophyta</taxon>
        <taxon>Embryophyta</taxon>
        <taxon>Bryophyta</taxon>
        <taxon>Bryophytina</taxon>
        <taxon>Bryopsida</taxon>
        <taxon>Funariidae</taxon>
        <taxon>Funariales</taxon>
        <taxon>Funariaceae</taxon>
        <taxon>Physcomitrium</taxon>
    </lineage>
</organism>
<evidence type="ECO:0000256" key="2">
    <source>
        <dbReference type="ARBA" id="ARBA00022525"/>
    </source>
</evidence>
<evidence type="ECO:0000256" key="1">
    <source>
        <dbReference type="ARBA" id="ARBA00004613"/>
    </source>
</evidence>
<evidence type="ECO:0000256" key="4">
    <source>
        <dbReference type="ARBA" id="ARBA00023591"/>
    </source>
</evidence>
<dbReference type="EMBL" id="ABEU02000022">
    <property type="protein sequence ID" value="PNR30733.1"/>
    <property type="molecule type" value="Genomic_DNA"/>
</dbReference>
<evidence type="ECO:0000313" key="6">
    <source>
        <dbReference type="EMBL" id="PNR30733.1"/>
    </source>
</evidence>
<proteinExistence type="inferred from homology"/>
<comment type="subcellular location">
    <subcellularLocation>
        <location evidence="1">Secreted</location>
    </subcellularLocation>
</comment>
<keyword evidence="3 5" id="KW-0732">Signal</keyword>
<dbReference type="PANTHER" id="PTHR31279">
    <property type="entry name" value="PROTEIN EXORDIUM-LIKE 5"/>
    <property type="match status" value="1"/>
</dbReference>
<dbReference type="PaxDb" id="3218-PP1S244_45V6.1"/>
<dbReference type="Pfam" id="PF04674">
    <property type="entry name" value="Phi_1"/>
    <property type="match status" value="1"/>
</dbReference>
<reference evidence="6 8" key="2">
    <citation type="journal article" date="2018" name="Plant J.">
        <title>The Physcomitrella patens chromosome-scale assembly reveals moss genome structure and evolution.</title>
        <authorList>
            <person name="Lang D."/>
            <person name="Ullrich K.K."/>
            <person name="Murat F."/>
            <person name="Fuchs J."/>
            <person name="Jenkins J."/>
            <person name="Haas F.B."/>
            <person name="Piednoel M."/>
            <person name="Gundlach H."/>
            <person name="Van Bel M."/>
            <person name="Meyberg R."/>
            <person name="Vives C."/>
            <person name="Morata J."/>
            <person name="Symeonidi A."/>
            <person name="Hiss M."/>
            <person name="Muchero W."/>
            <person name="Kamisugi Y."/>
            <person name="Saleh O."/>
            <person name="Blanc G."/>
            <person name="Decker E.L."/>
            <person name="van Gessel N."/>
            <person name="Grimwood J."/>
            <person name="Hayes R.D."/>
            <person name="Graham S.W."/>
            <person name="Gunter L.E."/>
            <person name="McDaniel S.F."/>
            <person name="Hoernstein S.N.W."/>
            <person name="Larsson A."/>
            <person name="Li F.W."/>
            <person name="Perroud P.F."/>
            <person name="Phillips J."/>
            <person name="Ranjan P."/>
            <person name="Rokshar D.S."/>
            <person name="Rothfels C.J."/>
            <person name="Schneider L."/>
            <person name="Shu S."/>
            <person name="Stevenson D.W."/>
            <person name="Thummler F."/>
            <person name="Tillich M."/>
            <person name="Villarreal Aguilar J.C."/>
            <person name="Widiez T."/>
            <person name="Wong G.K."/>
            <person name="Wymore A."/>
            <person name="Zhang Y."/>
            <person name="Zimmer A.D."/>
            <person name="Quatrano R.S."/>
            <person name="Mayer K.F.X."/>
            <person name="Goodstein D."/>
            <person name="Casacuberta J.M."/>
            <person name="Vandepoele K."/>
            <person name="Reski R."/>
            <person name="Cuming A.C."/>
            <person name="Tuskan G.A."/>
            <person name="Maumus F."/>
            <person name="Salse J."/>
            <person name="Schmutz J."/>
            <person name="Rensing S.A."/>
        </authorList>
    </citation>
    <scope>NUCLEOTIDE SEQUENCE [LARGE SCALE GENOMIC DNA]</scope>
    <source>
        <strain evidence="7 8">cv. Gransden 2004</strain>
    </source>
</reference>